<keyword evidence="2" id="KW-1185">Reference proteome</keyword>
<reference evidence="1 2" key="1">
    <citation type="journal article" date="2014" name="PLoS ONE">
        <title>Global Analysis of Gene Expression Profiles in Physic Nut (Jatropha curcas L.) Seedlings Exposed to Salt Stress.</title>
        <authorList>
            <person name="Zhang L."/>
            <person name="Zhang C."/>
            <person name="Wu P."/>
            <person name="Chen Y."/>
            <person name="Li M."/>
            <person name="Jiang H."/>
            <person name="Wu G."/>
        </authorList>
    </citation>
    <scope>NUCLEOTIDE SEQUENCE [LARGE SCALE GENOMIC DNA]</scope>
    <source>
        <strain evidence="2">cv. GZQX0401</strain>
        <tissue evidence="1">Young leaves</tissue>
    </source>
</reference>
<gene>
    <name evidence="1" type="ORF">JCGZ_23916</name>
</gene>
<protein>
    <submittedName>
        <fullName evidence="1">Uncharacterized protein</fullName>
    </submittedName>
</protein>
<accession>A0A067LFT2</accession>
<name>A0A067LFT2_JATCU</name>
<organism evidence="1 2">
    <name type="scientific">Jatropha curcas</name>
    <name type="common">Barbados nut</name>
    <dbReference type="NCBI Taxonomy" id="180498"/>
    <lineage>
        <taxon>Eukaryota</taxon>
        <taxon>Viridiplantae</taxon>
        <taxon>Streptophyta</taxon>
        <taxon>Embryophyta</taxon>
        <taxon>Tracheophyta</taxon>
        <taxon>Spermatophyta</taxon>
        <taxon>Magnoliopsida</taxon>
        <taxon>eudicotyledons</taxon>
        <taxon>Gunneridae</taxon>
        <taxon>Pentapetalae</taxon>
        <taxon>rosids</taxon>
        <taxon>fabids</taxon>
        <taxon>Malpighiales</taxon>
        <taxon>Euphorbiaceae</taxon>
        <taxon>Crotonoideae</taxon>
        <taxon>Jatropheae</taxon>
        <taxon>Jatropha</taxon>
    </lineage>
</organism>
<dbReference type="AlphaFoldDB" id="A0A067LFT2"/>
<proteinExistence type="predicted"/>
<evidence type="ECO:0000313" key="1">
    <source>
        <dbReference type="EMBL" id="KDP42974.1"/>
    </source>
</evidence>
<sequence>MGNEKQDFKTHPKCLSHILCRTQPQSFFIPPVAFVLDRRLRSSRGLQAYKSQSFIYHRRFASPLTTATARTAFFVASFLNISLSCHSQIIEAAEFNGKQSCENCGKGHF</sequence>
<dbReference type="EMBL" id="KK914286">
    <property type="protein sequence ID" value="KDP42974.1"/>
    <property type="molecule type" value="Genomic_DNA"/>
</dbReference>
<evidence type="ECO:0000313" key="2">
    <source>
        <dbReference type="Proteomes" id="UP000027138"/>
    </source>
</evidence>
<dbReference type="Proteomes" id="UP000027138">
    <property type="component" value="Unassembled WGS sequence"/>
</dbReference>